<dbReference type="Proteomes" id="UP000199532">
    <property type="component" value="Unassembled WGS sequence"/>
</dbReference>
<keyword evidence="3" id="KW-1185">Reference proteome</keyword>
<reference evidence="2 3" key="1">
    <citation type="submission" date="2016-10" db="EMBL/GenBank/DDBJ databases">
        <authorList>
            <person name="de Groot N.N."/>
        </authorList>
    </citation>
    <scope>NUCLEOTIDE SEQUENCE [LARGE SCALE GENOMIC DNA]</scope>
    <source>
        <strain evidence="2 3">DSM 19938</strain>
    </source>
</reference>
<feature type="transmembrane region" description="Helical" evidence="1">
    <location>
        <begin position="305"/>
        <end position="327"/>
    </location>
</feature>
<feature type="transmembrane region" description="Helical" evidence="1">
    <location>
        <begin position="367"/>
        <end position="383"/>
    </location>
</feature>
<sequence length="462" mass="53968">MYNKDFQLKWRQQIEEHKEILNALFYVIFAAVIIIPRWWYLQKYGLSFPFWDQWDAEGEDVVRPLVEGRFKISNLWLAHNEHRVFPTRIVTLLCFKLTGVWSNLNEARVNVFIAALTPVFLVWLMRFKNELYGLRWLVLPIIISQFVLPFGWENILVGFQSQFFFLMFFALSGFTLATFKPENVWAFTGVISLSILSILTMASGVLLPLIACGIYIFHSIVDRRNYLLTLVFVLLLLVVAVTGYQMVSHVDGHERLHATDFNQFFDGFTRMLSWPSRLNRWLAVPLWLPVFIGIPILLIRKSFTGFDLLMTACFAWTMAQVLAISYGRGHELAQVTSRYRDLLTLGLISVSWFSVRLLDEFQRNARVWVLMFAVGLSFYITLYKAHKLRFADDVIDMKNQYALMSLEVSNVAAYYKTHDKSALDKPRFEIPYPDKERLQQMLDLKTYQSVLPKIDKGIKNNK</sequence>
<gene>
    <name evidence="2" type="ORF">SAMN04487995_1946</name>
</gene>
<keyword evidence="1" id="KW-1133">Transmembrane helix</keyword>
<accession>A0A1H6T0Q4</accession>
<feature type="transmembrane region" description="Helical" evidence="1">
    <location>
        <begin position="158"/>
        <end position="179"/>
    </location>
</feature>
<dbReference type="OrthoDB" id="177982at2"/>
<name>A0A1H6T0Q4_9BACT</name>
<keyword evidence="1" id="KW-0472">Membrane</keyword>
<evidence type="ECO:0000313" key="2">
    <source>
        <dbReference type="EMBL" id="SEI73683.1"/>
    </source>
</evidence>
<keyword evidence="1" id="KW-0812">Transmembrane</keyword>
<dbReference type="AlphaFoldDB" id="A0A1H6T0Q4"/>
<dbReference type="EMBL" id="FNXY01000003">
    <property type="protein sequence ID" value="SEI73683.1"/>
    <property type="molecule type" value="Genomic_DNA"/>
</dbReference>
<feature type="transmembrane region" description="Helical" evidence="1">
    <location>
        <begin position="132"/>
        <end position="152"/>
    </location>
</feature>
<feature type="transmembrane region" description="Helical" evidence="1">
    <location>
        <begin position="281"/>
        <end position="299"/>
    </location>
</feature>
<feature type="transmembrane region" description="Helical" evidence="1">
    <location>
        <begin position="107"/>
        <end position="125"/>
    </location>
</feature>
<evidence type="ECO:0000313" key="3">
    <source>
        <dbReference type="Proteomes" id="UP000199532"/>
    </source>
</evidence>
<protein>
    <recommendedName>
        <fullName evidence="4">Dolichyl-phosphate-mannose-protein mannosyltransferase</fullName>
    </recommendedName>
</protein>
<evidence type="ECO:0008006" key="4">
    <source>
        <dbReference type="Google" id="ProtNLM"/>
    </source>
</evidence>
<dbReference type="RefSeq" id="WP_090334966.1">
    <property type="nucleotide sequence ID" value="NZ_FNXY01000003.1"/>
</dbReference>
<evidence type="ECO:0000256" key="1">
    <source>
        <dbReference type="SAM" id="Phobius"/>
    </source>
</evidence>
<organism evidence="2 3">
    <name type="scientific">Dyadobacter koreensis</name>
    <dbReference type="NCBI Taxonomy" id="408657"/>
    <lineage>
        <taxon>Bacteria</taxon>
        <taxon>Pseudomonadati</taxon>
        <taxon>Bacteroidota</taxon>
        <taxon>Cytophagia</taxon>
        <taxon>Cytophagales</taxon>
        <taxon>Spirosomataceae</taxon>
        <taxon>Dyadobacter</taxon>
    </lineage>
</organism>
<feature type="transmembrane region" description="Helical" evidence="1">
    <location>
        <begin position="191"/>
        <end position="220"/>
    </location>
</feature>
<dbReference type="STRING" id="408657.SAMN04487995_1946"/>
<feature type="transmembrane region" description="Helical" evidence="1">
    <location>
        <begin position="226"/>
        <end position="247"/>
    </location>
</feature>
<feature type="transmembrane region" description="Helical" evidence="1">
    <location>
        <begin position="20"/>
        <end position="40"/>
    </location>
</feature>
<proteinExistence type="predicted"/>